<comment type="caution">
    <text evidence="1">The sequence shown here is derived from an EMBL/GenBank/DDBJ whole genome shotgun (WGS) entry which is preliminary data.</text>
</comment>
<sequence length="152" mass="16247">MSDIDLDLLTYGSQGFNCSQIIILLGLRLQDRENPELVRAMEGLGNGLGFCGETCGALLGGCSLIAMNAGKGAPDERAHDRLPVMIAALVEWFRETACAECSGIRCADILDDAEAGPDMQRCGQLVSGVYGKALAILEENDIDPTVPIEERM</sequence>
<reference evidence="1 2" key="1">
    <citation type="submission" date="2018-06" db="EMBL/GenBank/DDBJ databases">
        <title>Complete genome of Desulfovibrio indonesiensis P37SLT.</title>
        <authorList>
            <person name="Crispim J.S."/>
            <person name="Vidigal P.M.P."/>
            <person name="Silva L.C.F."/>
            <person name="Laguardia C.N."/>
            <person name="Araujo L.C."/>
            <person name="Dias R.S."/>
            <person name="Sousa M.P."/>
            <person name="Paula S.O."/>
            <person name="Silva C."/>
        </authorList>
    </citation>
    <scope>NUCLEOTIDE SEQUENCE [LARGE SCALE GENOMIC DNA]</scope>
    <source>
        <strain evidence="1 2">P37SLT</strain>
    </source>
</reference>
<proteinExistence type="predicted"/>
<organism evidence="1 2">
    <name type="scientific">Oceanidesulfovibrio indonesiensis</name>
    <dbReference type="NCBI Taxonomy" id="54767"/>
    <lineage>
        <taxon>Bacteria</taxon>
        <taxon>Pseudomonadati</taxon>
        <taxon>Thermodesulfobacteriota</taxon>
        <taxon>Desulfovibrionia</taxon>
        <taxon>Desulfovibrionales</taxon>
        <taxon>Desulfovibrionaceae</taxon>
        <taxon>Oceanidesulfovibrio</taxon>
    </lineage>
</organism>
<dbReference type="NCBIfam" id="NF045669">
    <property type="entry name" value="DVU1555_fam_CGA"/>
    <property type="match status" value="1"/>
</dbReference>
<dbReference type="OrthoDB" id="163426at2"/>
<accession>A0A7M3MCV6</accession>
<dbReference type="EMBL" id="QMIE01000011">
    <property type="protein sequence ID" value="TVM16339.1"/>
    <property type="molecule type" value="Genomic_DNA"/>
</dbReference>
<evidence type="ECO:0000313" key="1">
    <source>
        <dbReference type="EMBL" id="TVM16339.1"/>
    </source>
</evidence>
<protein>
    <recommendedName>
        <fullName evidence="3">C_GCAxxG_C_C family protein</fullName>
    </recommendedName>
</protein>
<keyword evidence="2" id="KW-1185">Reference proteome</keyword>
<dbReference type="Proteomes" id="UP000448292">
    <property type="component" value="Unassembled WGS sequence"/>
</dbReference>
<evidence type="ECO:0008006" key="3">
    <source>
        <dbReference type="Google" id="ProtNLM"/>
    </source>
</evidence>
<evidence type="ECO:0000313" key="2">
    <source>
        <dbReference type="Proteomes" id="UP000448292"/>
    </source>
</evidence>
<dbReference type="AlphaFoldDB" id="A0A7M3MCV6"/>
<dbReference type="Pfam" id="PF09719">
    <property type="entry name" value="C_GCAxxG_C_C"/>
    <property type="match status" value="1"/>
</dbReference>
<name>A0A7M3MCV6_9BACT</name>
<dbReference type="RefSeq" id="WP_144303463.1">
    <property type="nucleotide sequence ID" value="NZ_QMIE01000011.1"/>
</dbReference>
<gene>
    <name evidence="1" type="ORF">DPQ33_11975</name>
</gene>
<dbReference type="InterPro" id="IPR010181">
    <property type="entry name" value="CGCAxxGCC_motif"/>
</dbReference>